<reference evidence="3" key="1">
    <citation type="submission" date="2023-11" db="EMBL/GenBank/DDBJ databases">
        <authorList>
            <person name="Bhowmick S.K."/>
            <person name="Gandham S."/>
            <person name="Kumar R."/>
            <person name="Praharaj M.R."/>
            <person name="Maity H.K."/>
            <person name="Sarkar U."/>
            <person name="Dey B."/>
        </authorList>
    </citation>
    <scope>NUCLEOTIDE SEQUENCE</scope>
    <source>
        <strain evidence="3">NIAB_BDWBCSHFL_1</strain>
    </source>
</reference>
<dbReference type="PANTHER" id="PTHR42912:SF98">
    <property type="entry name" value="UNCHARACTERISED METHYLTRANSFERASE RV1498C"/>
    <property type="match status" value="1"/>
</dbReference>
<dbReference type="CDD" id="cd02440">
    <property type="entry name" value="AdoMet_MTases"/>
    <property type="match status" value="1"/>
</dbReference>
<proteinExistence type="predicted"/>
<keyword evidence="3" id="KW-0808">Transferase</keyword>
<dbReference type="InterPro" id="IPR050508">
    <property type="entry name" value="Methyltransf_Superfamily"/>
</dbReference>
<dbReference type="InterPro" id="IPR029063">
    <property type="entry name" value="SAM-dependent_MTases_sf"/>
</dbReference>
<dbReference type="PANTHER" id="PTHR42912">
    <property type="entry name" value="METHYLTRANSFERASE"/>
    <property type="match status" value="1"/>
</dbReference>
<dbReference type="RefSeq" id="WP_305953045.1">
    <property type="nucleotide sequence ID" value="NZ_CP063804.1"/>
</dbReference>
<organism evidence="3">
    <name type="scientific">Mycobacterium orygis</name>
    <dbReference type="NCBI Taxonomy" id="1305738"/>
    <lineage>
        <taxon>Bacteria</taxon>
        <taxon>Bacillati</taxon>
        <taxon>Actinomycetota</taxon>
        <taxon>Actinomycetes</taxon>
        <taxon>Mycobacteriales</taxon>
        <taxon>Mycobacteriaceae</taxon>
        <taxon>Mycobacterium</taxon>
        <taxon>Mycobacterium tuberculosis complex</taxon>
    </lineage>
</organism>
<dbReference type="GO" id="GO:0032259">
    <property type="term" value="P:methylation"/>
    <property type="evidence" value="ECO:0007669"/>
    <property type="project" value="UniProtKB-KW"/>
</dbReference>
<evidence type="ECO:0000259" key="2">
    <source>
        <dbReference type="Pfam" id="PF13847"/>
    </source>
</evidence>
<gene>
    <name evidence="3" type="ORF">MO_001608</name>
</gene>
<feature type="domain" description="Methyltransferase" evidence="2">
    <location>
        <begin position="50"/>
        <end position="189"/>
    </location>
</feature>
<dbReference type="KEGG" id="mory:MO_001608"/>
<name>A0AAU0QEM3_9MYCO</name>
<evidence type="ECO:0000256" key="1">
    <source>
        <dbReference type="ARBA" id="ARBA00022603"/>
    </source>
</evidence>
<accession>A0AAU0QEM3</accession>
<sequence length="258" mass="28616">MLTRSKRGSADGGSAEALPPKSLRQFVGGAYKEVGAEFVGYLVDLCGLQPDEAVLDVGCGSGRMALPLTGYLNSEGRYAGFDISQKAIAWCQEHITSAHPNFQFEVSDIYNSLYNPKGKYQSLDFRFPYPDASFDVVFLTSVFTHMFPPDVEHYLDEISRVLKPGGRCLCTYFLLNDESLAHIAEGKSAHNFQHEGPGYRTIHKKRPEEAIGLPETFVRDVYGKFGLAVHEPLHYGSWSGREPHLSFQDIVIATKTAS</sequence>
<dbReference type="Gene3D" id="3.40.50.150">
    <property type="entry name" value="Vaccinia Virus protein VP39"/>
    <property type="match status" value="1"/>
</dbReference>
<evidence type="ECO:0000313" key="3">
    <source>
        <dbReference type="EMBL" id="WPF64155.1"/>
    </source>
</evidence>
<dbReference type="AlphaFoldDB" id="A0AAU0QEM3"/>
<dbReference type="SUPFAM" id="SSF53335">
    <property type="entry name" value="S-adenosyl-L-methionine-dependent methyltransferases"/>
    <property type="match status" value="1"/>
</dbReference>
<protein>
    <submittedName>
        <fullName evidence="3">Class I SAM-dependent methyltransferase</fullName>
        <ecNumber evidence="3">2.1.-.-</ecNumber>
    </submittedName>
</protein>
<dbReference type="Pfam" id="PF13847">
    <property type="entry name" value="Methyltransf_31"/>
    <property type="match status" value="1"/>
</dbReference>
<dbReference type="EC" id="2.1.-.-" evidence="3"/>
<dbReference type="EMBL" id="CP138660">
    <property type="protein sequence ID" value="WPF64155.1"/>
    <property type="molecule type" value="Genomic_DNA"/>
</dbReference>
<keyword evidence="1 3" id="KW-0489">Methyltransferase</keyword>
<dbReference type="GO" id="GO:0008757">
    <property type="term" value="F:S-adenosylmethionine-dependent methyltransferase activity"/>
    <property type="evidence" value="ECO:0007669"/>
    <property type="project" value="InterPro"/>
</dbReference>
<dbReference type="InterPro" id="IPR025714">
    <property type="entry name" value="Methyltranfer_dom"/>
</dbReference>